<dbReference type="AlphaFoldDB" id="A0A4Y7TVP6"/>
<gene>
    <name evidence="2" type="ORF">FA13DRAFT_1726749</name>
</gene>
<proteinExistence type="predicted"/>
<sequence>MKWSPSLSSLASLYALTTSAVNVYGASLDVYAPPVLEPRNGDIWVAGEKRTVVWDSSSPPKHITNPYGTIRLRKGNHTLDNLNLGSRFSILDGKREVTVPNVAEGDDYRIVLFGDSGNWSETFRIVQPSADPKHSSNKLKTDDY</sequence>
<reference evidence="2 3" key="1">
    <citation type="journal article" date="2019" name="Nat. Ecol. Evol.">
        <title>Megaphylogeny resolves global patterns of mushroom evolution.</title>
        <authorList>
            <person name="Varga T."/>
            <person name="Krizsan K."/>
            <person name="Foldi C."/>
            <person name="Dima B."/>
            <person name="Sanchez-Garcia M."/>
            <person name="Sanchez-Ramirez S."/>
            <person name="Szollosi G.J."/>
            <person name="Szarkandi J.G."/>
            <person name="Papp V."/>
            <person name="Albert L."/>
            <person name="Andreopoulos W."/>
            <person name="Angelini C."/>
            <person name="Antonin V."/>
            <person name="Barry K.W."/>
            <person name="Bougher N.L."/>
            <person name="Buchanan P."/>
            <person name="Buyck B."/>
            <person name="Bense V."/>
            <person name="Catcheside P."/>
            <person name="Chovatia M."/>
            <person name="Cooper J."/>
            <person name="Damon W."/>
            <person name="Desjardin D."/>
            <person name="Finy P."/>
            <person name="Geml J."/>
            <person name="Haridas S."/>
            <person name="Hughes K."/>
            <person name="Justo A."/>
            <person name="Karasinski D."/>
            <person name="Kautmanova I."/>
            <person name="Kiss B."/>
            <person name="Kocsube S."/>
            <person name="Kotiranta H."/>
            <person name="LaButti K.M."/>
            <person name="Lechner B.E."/>
            <person name="Liimatainen K."/>
            <person name="Lipzen A."/>
            <person name="Lukacs Z."/>
            <person name="Mihaltcheva S."/>
            <person name="Morgado L.N."/>
            <person name="Niskanen T."/>
            <person name="Noordeloos M.E."/>
            <person name="Ohm R.A."/>
            <person name="Ortiz-Santana B."/>
            <person name="Ovrebo C."/>
            <person name="Racz N."/>
            <person name="Riley R."/>
            <person name="Savchenko A."/>
            <person name="Shiryaev A."/>
            <person name="Soop K."/>
            <person name="Spirin V."/>
            <person name="Szebenyi C."/>
            <person name="Tomsovsky M."/>
            <person name="Tulloss R.E."/>
            <person name="Uehling J."/>
            <person name="Grigoriev I.V."/>
            <person name="Vagvolgyi C."/>
            <person name="Papp T."/>
            <person name="Martin F.M."/>
            <person name="Miettinen O."/>
            <person name="Hibbett D.S."/>
            <person name="Nagy L.G."/>
        </authorList>
    </citation>
    <scope>NUCLEOTIDE SEQUENCE [LARGE SCALE GENOMIC DNA]</scope>
    <source>
        <strain evidence="2 3">FP101781</strain>
    </source>
</reference>
<comment type="caution">
    <text evidence="2">The sequence shown here is derived from an EMBL/GenBank/DDBJ whole genome shotgun (WGS) entry which is preliminary data.</text>
</comment>
<evidence type="ECO:0000256" key="1">
    <source>
        <dbReference type="SAM" id="SignalP"/>
    </source>
</evidence>
<organism evidence="2 3">
    <name type="scientific">Coprinellus micaceus</name>
    <name type="common">Glistening ink-cap mushroom</name>
    <name type="synonym">Coprinus micaceus</name>
    <dbReference type="NCBI Taxonomy" id="71717"/>
    <lineage>
        <taxon>Eukaryota</taxon>
        <taxon>Fungi</taxon>
        <taxon>Dikarya</taxon>
        <taxon>Basidiomycota</taxon>
        <taxon>Agaricomycotina</taxon>
        <taxon>Agaricomycetes</taxon>
        <taxon>Agaricomycetidae</taxon>
        <taxon>Agaricales</taxon>
        <taxon>Agaricineae</taxon>
        <taxon>Psathyrellaceae</taxon>
        <taxon>Coprinellus</taxon>
    </lineage>
</organism>
<evidence type="ECO:0000313" key="3">
    <source>
        <dbReference type="Proteomes" id="UP000298030"/>
    </source>
</evidence>
<keyword evidence="1" id="KW-0732">Signal</keyword>
<dbReference type="EMBL" id="QPFP01000004">
    <property type="protein sequence ID" value="TEB37639.1"/>
    <property type="molecule type" value="Genomic_DNA"/>
</dbReference>
<accession>A0A4Y7TVP6</accession>
<feature type="signal peptide" evidence="1">
    <location>
        <begin position="1"/>
        <end position="20"/>
    </location>
</feature>
<dbReference type="OrthoDB" id="2317741at2759"/>
<dbReference type="Proteomes" id="UP000298030">
    <property type="component" value="Unassembled WGS sequence"/>
</dbReference>
<protein>
    <submittedName>
        <fullName evidence="2">Uncharacterized protein</fullName>
    </submittedName>
</protein>
<name>A0A4Y7TVP6_COPMI</name>
<evidence type="ECO:0000313" key="2">
    <source>
        <dbReference type="EMBL" id="TEB37639.1"/>
    </source>
</evidence>
<feature type="chain" id="PRO_5021339262" evidence="1">
    <location>
        <begin position="21"/>
        <end position="144"/>
    </location>
</feature>
<keyword evidence="3" id="KW-1185">Reference proteome</keyword>